<feature type="transmembrane region" description="Helical" evidence="1">
    <location>
        <begin position="100"/>
        <end position="125"/>
    </location>
</feature>
<name>A0A1M6GTD0_9FIRM</name>
<gene>
    <name evidence="2" type="ORF">SAMN02745176_02495</name>
</gene>
<organism evidence="2 3">
    <name type="scientific">Lutispora thermophila DSM 19022</name>
    <dbReference type="NCBI Taxonomy" id="1122184"/>
    <lineage>
        <taxon>Bacteria</taxon>
        <taxon>Bacillati</taxon>
        <taxon>Bacillota</taxon>
        <taxon>Clostridia</taxon>
        <taxon>Lutisporales</taxon>
        <taxon>Lutisporaceae</taxon>
        <taxon>Lutispora</taxon>
    </lineage>
</organism>
<keyword evidence="1" id="KW-0812">Transmembrane</keyword>
<dbReference type="Gene3D" id="1.10.1760.20">
    <property type="match status" value="1"/>
</dbReference>
<feature type="transmembrane region" description="Helical" evidence="1">
    <location>
        <begin position="12"/>
        <end position="39"/>
    </location>
</feature>
<sequence length="321" mass="35689">MNKMNTKALVEGAIFASVTAVLGILVYYMPFLSLLSMFWPTPIIIIGFRNGFKVSIISAVVAAIIVAIFTEPFSGIYLFLVFGIAGIIMGHLMSKKVNPALNIAVSGIILAVCSVFGLLFGFFMAGQSATQAMDLMISIMQESIDSAASVYRSIGMSEEQLSNIISTMKESLVAIRYVMPTLFLLSGILFSFVNYKFVKVVLNRMKYEIADVKPFSKWRIPDNFSMGMLVILLLSMAATYFNVPNMQTVQLNIIYIIKWVFAIIGLSVACYLLDKYGISKALKIIIMFFIFTSFSNYLVIVGLIDTVFDFRKLNKRHIGGI</sequence>
<evidence type="ECO:0000313" key="2">
    <source>
        <dbReference type="EMBL" id="SHJ13225.1"/>
    </source>
</evidence>
<dbReference type="RefSeq" id="WP_073026522.1">
    <property type="nucleotide sequence ID" value="NZ_FQZS01000017.1"/>
</dbReference>
<evidence type="ECO:0000313" key="3">
    <source>
        <dbReference type="Proteomes" id="UP000184442"/>
    </source>
</evidence>
<evidence type="ECO:0000256" key="1">
    <source>
        <dbReference type="SAM" id="Phobius"/>
    </source>
</evidence>
<dbReference type="STRING" id="1122184.SAMN02745176_02495"/>
<keyword evidence="3" id="KW-1185">Reference proteome</keyword>
<dbReference type="PANTHER" id="PTHR41324:SF1">
    <property type="entry name" value="DUF2232 DOMAIN-CONTAINING PROTEIN"/>
    <property type="match status" value="1"/>
</dbReference>
<reference evidence="2 3" key="1">
    <citation type="submission" date="2016-11" db="EMBL/GenBank/DDBJ databases">
        <authorList>
            <person name="Jaros S."/>
            <person name="Januszkiewicz K."/>
            <person name="Wedrychowicz H."/>
        </authorList>
    </citation>
    <scope>NUCLEOTIDE SEQUENCE [LARGE SCALE GENOMIC DNA]</scope>
    <source>
        <strain evidence="2 3">DSM 19022</strain>
    </source>
</reference>
<feature type="transmembrane region" description="Helical" evidence="1">
    <location>
        <begin position="177"/>
        <end position="198"/>
    </location>
</feature>
<feature type="transmembrane region" description="Helical" evidence="1">
    <location>
        <begin position="253"/>
        <end position="273"/>
    </location>
</feature>
<keyword evidence="1" id="KW-0472">Membrane</keyword>
<dbReference type="AlphaFoldDB" id="A0A1M6GTD0"/>
<dbReference type="PANTHER" id="PTHR41324">
    <property type="entry name" value="MEMBRANE PROTEIN-RELATED"/>
    <property type="match status" value="1"/>
</dbReference>
<feature type="transmembrane region" description="Helical" evidence="1">
    <location>
        <begin position="223"/>
        <end position="241"/>
    </location>
</feature>
<dbReference type="Pfam" id="PF09991">
    <property type="entry name" value="DUF2232"/>
    <property type="match status" value="1"/>
</dbReference>
<protein>
    <submittedName>
        <fullName evidence="2">Uncharacterized conserved protein YybS, DUF2232 family</fullName>
    </submittedName>
</protein>
<keyword evidence="1" id="KW-1133">Transmembrane helix</keyword>
<dbReference type="EMBL" id="FQZS01000017">
    <property type="protein sequence ID" value="SHJ13225.1"/>
    <property type="molecule type" value="Genomic_DNA"/>
</dbReference>
<feature type="transmembrane region" description="Helical" evidence="1">
    <location>
        <begin position="51"/>
        <end position="69"/>
    </location>
</feature>
<feature type="transmembrane region" description="Helical" evidence="1">
    <location>
        <begin position="75"/>
        <end position="93"/>
    </location>
</feature>
<proteinExistence type="predicted"/>
<dbReference type="InterPro" id="IPR018710">
    <property type="entry name" value="DUF2232"/>
</dbReference>
<accession>A0A1M6GTD0</accession>
<dbReference type="Proteomes" id="UP000184442">
    <property type="component" value="Unassembled WGS sequence"/>
</dbReference>
<feature type="transmembrane region" description="Helical" evidence="1">
    <location>
        <begin position="285"/>
        <end position="304"/>
    </location>
</feature>